<gene>
    <name evidence="1" type="ORF">P775_18440</name>
</gene>
<evidence type="ECO:0000313" key="2">
    <source>
        <dbReference type="Proteomes" id="UP000231259"/>
    </source>
</evidence>
<reference evidence="1 2" key="1">
    <citation type="submission" date="2013-09" db="EMBL/GenBank/DDBJ databases">
        <title>Genome sequencing of Phaeobacter antarcticus sp. nov. SM1211.</title>
        <authorList>
            <person name="Zhang X.-Y."/>
            <person name="Liu C."/>
            <person name="Chen X.-L."/>
            <person name="Xie B.-B."/>
            <person name="Qin Q.-L."/>
            <person name="Rong J.-C."/>
            <person name="Zhang Y.-Z."/>
        </authorList>
    </citation>
    <scope>NUCLEOTIDE SEQUENCE [LARGE SCALE GENOMIC DNA]</scope>
    <source>
        <strain evidence="1 2">SM1211</strain>
    </source>
</reference>
<name>A0A2G8RAJ2_9RHOB</name>
<dbReference type="Proteomes" id="UP000231259">
    <property type="component" value="Unassembled WGS sequence"/>
</dbReference>
<protein>
    <submittedName>
        <fullName evidence="1">Uncharacterized protein</fullName>
    </submittedName>
</protein>
<proteinExistence type="predicted"/>
<dbReference type="EMBL" id="AWWI01000121">
    <property type="protein sequence ID" value="PIL18554.1"/>
    <property type="molecule type" value="Genomic_DNA"/>
</dbReference>
<comment type="caution">
    <text evidence="1">The sequence shown here is derived from an EMBL/GenBank/DDBJ whole genome shotgun (WGS) entry which is preliminary data.</text>
</comment>
<dbReference type="OrthoDB" id="7833461at2"/>
<keyword evidence="2" id="KW-1185">Reference proteome</keyword>
<evidence type="ECO:0000313" key="1">
    <source>
        <dbReference type="EMBL" id="PIL18554.1"/>
    </source>
</evidence>
<accession>A0A2G8RAJ2</accession>
<organism evidence="1 2">
    <name type="scientific">Puniceibacterium antarcticum</name>
    <dbReference type="NCBI Taxonomy" id="1206336"/>
    <lineage>
        <taxon>Bacteria</taxon>
        <taxon>Pseudomonadati</taxon>
        <taxon>Pseudomonadota</taxon>
        <taxon>Alphaproteobacteria</taxon>
        <taxon>Rhodobacterales</taxon>
        <taxon>Paracoccaceae</taxon>
        <taxon>Puniceibacterium</taxon>
    </lineage>
</organism>
<sequence>MQDFTKLTADGAYAVISTQGRTKREKTIQNLLYKKGKRPASLAEQLKLLEMFFNDDGLAQFERTYSLVAAAHKASEILDKDALARFLPKLETCFDWACTLPMRKQLRKDGLHMRFSILNVLVNASVMLGLDTRYTYADQAFTALAEVNPRKTTHYTFNSTTNILNTVGVALLIRPEAFGGTARLLRGLLFHSLRMKFAGDLPSVLLRIGVPATLSEVEPPSNFIKFEESFRKFLAIKRAADAASDQEKNTLYWLIAEECVGQHTAEQKAAHLESVRRILAPGWALEGPCTD</sequence>
<dbReference type="AlphaFoldDB" id="A0A2G8RAJ2"/>
<dbReference type="RefSeq" id="WP_099912207.1">
    <property type="nucleotide sequence ID" value="NZ_AWWI01000121.1"/>
</dbReference>